<dbReference type="OrthoDB" id="9793175at2"/>
<proteinExistence type="inferred from homology"/>
<evidence type="ECO:0000256" key="1">
    <source>
        <dbReference type="ARBA" id="ARBA00004196"/>
    </source>
</evidence>
<dbReference type="Gene3D" id="3.40.50.1980">
    <property type="entry name" value="Nitrogenase molybdenum iron protein domain"/>
    <property type="match status" value="2"/>
</dbReference>
<evidence type="ECO:0000256" key="6">
    <source>
        <dbReference type="SAM" id="SignalP"/>
    </source>
</evidence>
<evidence type="ECO:0000313" key="9">
    <source>
        <dbReference type="Proteomes" id="UP000250462"/>
    </source>
</evidence>
<dbReference type="PROSITE" id="PS50983">
    <property type="entry name" value="FE_B12_PBP"/>
    <property type="match status" value="1"/>
</dbReference>
<evidence type="ECO:0000313" key="8">
    <source>
        <dbReference type="EMBL" id="RAW18890.1"/>
    </source>
</evidence>
<dbReference type="PROSITE" id="PS51257">
    <property type="entry name" value="PROKAR_LIPOPROTEIN"/>
    <property type="match status" value="1"/>
</dbReference>
<evidence type="ECO:0000256" key="5">
    <source>
        <dbReference type="SAM" id="MobiDB-lite"/>
    </source>
</evidence>
<feature type="signal peptide" evidence="6">
    <location>
        <begin position="1"/>
        <end position="22"/>
    </location>
</feature>
<sequence length="333" mass="35297">MIALGKTRPFAPAVLSAALLLAACGSSEDTSDDTATTEDGGSGSSGSISVETNHGPVELDEPATTVVALEWSFAENLVALGIQPAGVADVEGYSQWVSAGPELGEDVVDVGTRQEPSLDQIEALEPDLILTDDDRSVVNIEELQDIAPTYSSDFYGHEGGQLQAMRDIFQDTAVLTGTEDAADEIMADFDARMEAFEKALDSADAAGEPFLLAQGFTYEGAATVRIFGKPTFASELLEAAGMENGWPGDTDEYGLTDTDVEGLTQADPASSLIYVAQEDDNIFTEELADNPIYQGLEFVEEDRVHPIDPGTWLWGGPVTAITVYDEVQAALGL</sequence>
<reference evidence="8 9" key="1">
    <citation type="submission" date="2018-06" db="EMBL/GenBank/DDBJ databases">
        <title>Phytoactinopolyspora halophila sp. nov., a novel halophilic actinomycete isolated from a saline soil in China.</title>
        <authorList>
            <person name="Tang S.-K."/>
        </authorList>
    </citation>
    <scope>NUCLEOTIDE SEQUENCE [LARGE SCALE GENOMIC DNA]</scope>
    <source>
        <strain evidence="8 9">YIM 96934</strain>
    </source>
</reference>
<dbReference type="PRINTS" id="PR01715">
    <property type="entry name" value="FERRIBNDNGPP"/>
</dbReference>
<dbReference type="PANTHER" id="PTHR30532">
    <property type="entry name" value="IRON III DICITRATE-BINDING PERIPLASMIC PROTEIN"/>
    <property type="match status" value="1"/>
</dbReference>
<comment type="similarity">
    <text evidence="2">Belongs to the bacterial solute-binding protein 8 family.</text>
</comment>
<dbReference type="InterPro" id="IPR002491">
    <property type="entry name" value="ABC_transptr_periplasmic_BD"/>
</dbReference>
<dbReference type="PANTHER" id="PTHR30532:SF1">
    <property type="entry name" value="IRON(3+)-HYDROXAMATE-BINDING PROTEIN FHUD"/>
    <property type="match status" value="1"/>
</dbReference>
<dbReference type="Proteomes" id="UP000250462">
    <property type="component" value="Unassembled WGS sequence"/>
</dbReference>
<comment type="subcellular location">
    <subcellularLocation>
        <location evidence="1">Cell envelope</location>
    </subcellularLocation>
</comment>
<keyword evidence="4 6" id="KW-0732">Signal</keyword>
<comment type="caution">
    <text evidence="8">The sequence shown here is derived from an EMBL/GenBank/DDBJ whole genome shotgun (WGS) entry which is preliminary data.</text>
</comment>
<dbReference type="Pfam" id="PF01497">
    <property type="entry name" value="Peripla_BP_2"/>
    <property type="match status" value="1"/>
</dbReference>
<dbReference type="GO" id="GO:0030288">
    <property type="term" value="C:outer membrane-bounded periplasmic space"/>
    <property type="evidence" value="ECO:0007669"/>
    <property type="project" value="TreeGrafter"/>
</dbReference>
<feature type="chain" id="PRO_5039603963" evidence="6">
    <location>
        <begin position="23"/>
        <end position="333"/>
    </location>
</feature>
<evidence type="ECO:0000259" key="7">
    <source>
        <dbReference type="PROSITE" id="PS50983"/>
    </source>
</evidence>
<evidence type="ECO:0000256" key="4">
    <source>
        <dbReference type="ARBA" id="ARBA00022729"/>
    </source>
</evidence>
<feature type="compositionally biased region" description="Low complexity" evidence="5">
    <location>
        <begin position="37"/>
        <end position="52"/>
    </location>
</feature>
<organism evidence="8 9">
    <name type="scientific">Phytoactinopolyspora halophila</name>
    <dbReference type="NCBI Taxonomy" id="1981511"/>
    <lineage>
        <taxon>Bacteria</taxon>
        <taxon>Bacillati</taxon>
        <taxon>Actinomycetota</taxon>
        <taxon>Actinomycetes</taxon>
        <taxon>Jiangellales</taxon>
        <taxon>Jiangellaceae</taxon>
        <taxon>Phytoactinopolyspora</taxon>
    </lineage>
</organism>
<protein>
    <submittedName>
        <fullName evidence="8">Iron-siderophore ABC transporter substrate-binding protein</fullName>
    </submittedName>
</protein>
<dbReference type="InterPro" id="IPR051313">
    <property type="entry name" value="Bact_iron-sidero_bind"/>
</dbReference>
<evidence type="ECO:0000256" key="3">
    <source>
        <dbReference type="ARBA" id="ARBA00022448"/>
    </source>
</evidence>
<dbReference type="RefSeq" id="WP_112256601.1">
    <property type="nucleotide sequence ID" value="NZ_QMIG01000001.1"/>
</dbReference>
<accession>A0A329R2T4</accession>
<gene>
    <name evidence="8" type="ORF">DPM12_02245</name>
</gene>
<name>A0A329R2T4_9ACTN</name>
<dbReference type="CDD" id="cd01146">
    <property type="entry name" value="FhuD"/>
    <property type="match status" value="1"/>
</dbReference>
<dbReference type="GO" id="GO:1901678">
    <property type="term" value="P:iron coordination entity transport"/>
    <property type="evidence" value="ECO:0007669"/>
    <property type="project" value="UniProtKB-ARBA"/>
</dbReference>
<keyword evidence="3" id="KW-0813">Transport</keyword>
<keyword evidence="9" id="KW-1185">Reference proteome</keyword>
<feature type="region of interest" description="Disordered" evidence="5">
    <location>
        <begin position="27"/>
        <end position="57"/>
    </location>
</feature>
<dbReference type="EMBL" id="QMIG01000001">
    <property type="protein sequence ID" value="RAW18890.1"/>
    <property type="molecule type" value="Genomic_DNA"/>
</dbReference>
<feature type="domain" description="Fe/B12 periplasmic-binding" evidence="7">
    <location>
        <begin position="65"/>
        <end position="333"/>
    </location>
</feature>
<dbReference type="SUPFAM" id="SSF53807">
    <property type="entry name" value="Helical backbone' metal receptor"/>
    <property type="match status" value="1"/>
</dbReference>
<evidence type="ECO:0000256" key="2">
    <source>
        <dbReference type="ARBA" id="ARBA00008814"/>
    </source>
</evidence>
<dbReference type="AlphaFoldDB" id="A0A329R2T4"/>